<dbReference type="Proteomes" id="UP001583177">
    <property type="component" value="Unassembled WGS sequence"/>
</dbReference>
<accession>A0ABR3VW22</accession>
<name>A0ABR3VW22_9PEZI</name>
<comment type="similarity">
    <text evidence="1">Belongs to the peptidase M20A family.</text>
</comment>
<sequence>MDNSDIVSRYRPDLNQFEAIYRSIHENAELSGKESETAQRVADHLSSLGFFVAKGVGGTGVIGVLRNGQGQCIMLRAELDALPIREATGLPYACSKTMKDSWGLDQPVMHACGHDLHLASLLATATLMKEAESQWQGTLVLVFQPNEEHTGGAQAMVDEGLYDIVPVPDAIFGQHSGPFQAGHVRIRSGPVLVSADSVKIRLYSSLGHAANPQVNIDPVKVASALILRSDEMAREASGGEFASITVNEIHAGHPGQDWVSHVDLVLDVKTYSEDIRQKLLRGIRDMATKLSHEAGVPKPPTVTTSVRAPLTRNDEGLTEILRQSFIDHFGPEKVGDALPKHPCEDFSRLAAPFGTPYVFWFFGRQDPVEFEEAVRADEFLDKVPINHSPFNGPVLRPTLQTGTDALALAALNFLSRNGTQISERPRLDCENE</sequence>
<evidence type="ECO:0000313" key="2">
    <source>
        <dbReference type="EMBL" id="KAL1846578.1"/>
    </source>
</evidence>
<dbReference type="PANTHER" id="PTHR11014">
    <property type="entry name" value="PEPTIDASE M20 FAMILY MEMBER"/>
    <property type="match status" value="1"/>
</dbReference>
<proteinExistence type="inferred from homology"/>
<gene>
    <name evidence="2" type="ORF">Daus18300_014222</name>
</gene>
<dbReference type="NCBIfam" id="TIGR01891">
    <property type="entry name" value="amidohydrolases"/>
    <property type="match status" value="1"/>
</dbReference>
<reference evidence="2 3" key="1">
    <citation type="journal article" date="2024" name="IMA Fungus">
        <title>IMA Genome - F19 : A genome assembly and annotation guide to empower mycologists, including annotated draft genome sequences of Ceratocystis pirilliformis, Diaporthe australafricana, Fusarium ophioides, Paecilomyces lecythidis, and Sporothrix stenoceras.</title>
        <authorList>
            <person name="Aylward J."/>
            <person name="Wilson A.M."/>
            <person name="Visagie C.M."/>
            <person name="Spraker J."/>
            <person name="Barnes I."/>
            <person name="Buitendag C."/>
            <person name="Ceriani C."/>
            <person name="Del Mar Angel L."/>
            <person name="du Plessis D."/>
            <person name="Fuchs T."/>
            <person name="Gasser K."/>
            <person name="Kramer D."/>
            <person name="Li W."/>
            <person name="Munsamy K."/>
            <person name="Piso A."/>
            <person name="Price J.L."/>
            <person name="Sonnekus B."/>
            <person name="Thomas C."/>
            <person name="van der Nest A."/>
            <person name="van Dijk A."/>
            <person name="van Heerden A."/>
            <person name="van Vuuren N."/>
            <person name="Yilmaz N."/>
            <person name="Duong T.A."/>
            <person name="van der Merwe N.A."/>
            <person name="Wingfield M.J."/>
            <person name="Wingfield B.D."/>
        </authorList>
    </citation>
    <scope>NUCLEOTIDE SEQUENCE [LARGE SCALE GENOMIC DNA]</scope>
    <source>
        <strain evidence="2 3">CMW 18300</strain>
    </source>
</reference>
<dbReference type="InterPro" id="IPR017439">
    <property type="entry name" value="Amidohydrolase"/>
</dbReference>
<dbReference type="EMBL" id="JAWRVE010000264">
    <property type="protein sequence ID" value="KAL1846578.1"/>
    <property type="molecule type" value="Genomic_DNA"/>
</dbReference>
<dbReference type="Gene3D" id="3.40.630.10">
    <property type="entry name" value="Zn peptidases"/>
    <property type="match status" value="1"/>
</dbReference>
<dbReference type="SUPFAM" id="SSF53187">
    <property type="entry name" value="Zn-dependent exopeptidases"/>
    <property type="match status" value="1"/>
</dbReference>
<evidence type="ECO:0000313" key="3">
    <source>
        <dbReference type="Proteomes" id="UP001583177"/>
    </source>
</evidence>
<dbReference type="Pfam" id="PF01546">
    <property type="entry name" value="Peptidase_M20"/>
    <property type="match status" value="1"/>
</dbReference>
<keyword evidence="3" id="KW-1185">Reference proteome</keyword>
<dbReference type="PIRSF" id="PIRSF005962">
    <property type="entry name" value="Pept_M20D_amidohydro"/>
    <property type="match status" value="1"/>
</dbReference>
<dbReference type="PANTHER" id="PTHR11014:SF63">
    <property type="entry name" value="METALLOPEPTIDASE, PUTATIVE (AFU_ORTHOLOGUE AFUA_6G09600)-RELATED"/>
    <property type="match status" value="1"/>
</dbReference>
<dbReference type="InterPro" id="IPR002933">
    <property type="entry name" value="Peptidase_M20"/>
</dbReference>
<dbReference type="SUPFAM" id="SSF55031">
    <property type="entry name" value="Bacterial exopeptidase dimerisation domain"/>
    <property type="match status" value="1"/>
</dbReference>
<dbReference type="InterPro" id="IPR036264">
    <property type="entry name" value="Bact_exopeptidase_dim_dom"/>
</dbReference>
<dbReference type="Gene3D" id="3.30.70.360">
    <property type="match status" value="1"/>
</dbReference>
<protein>
    <recommendedName>
        <fullName evidence="4">Amidohydrolase</fullName>
    </recommendedName>
</protein>
<comment type="caution">
    <text evidence="2">The sequence shown here is derived from an EMBL/GenBank/DDBJ whole genome shotgun (WGS) entry which is preliminary data.</text>
</comment>
<evidence type="ECO:0008006" key="4">
    <source>
        <dbReference type="Google" id="ProtNLM"/>
    </source>
</evidence>
<evidence type="ECO:0000256" key="1">
    <source>
        <dbReference type="ARBA" id="ARBA00006247"/>
    </source>
</evidence>
<organism evidence="2 3">
    <name type="scientific">Diaporthe australafricana</name>
    <dbReference type="NCBI Taxonomy" id="127596"/>
    <lineage>
        <taxon>Eukaryota</taxon>
        <taxon>Fungi</taxon>
        <taxon>Dikarya</taxon>
        <taxon>Ascomycota</taxon>
        <taxon>Pezizomycotina</taxon>
        <taxon>Sordariomycetes</taxon>
        <taxon>Sordariomycetidae</taxon>
        <taxon>Diaporthales</taxon>
        <taxon>Diaporthaceae</taxon>
        <taxon>Diaporthe</taxon>
    </lineage>
</organism>